<dbReference type="EC" id="7.1.1.-" evidence="1"/>
<evidence type="ECO:0000313" key="4">
    <source>
        <dbReference type="Proteomes" id="UP000318307"/>
    </source>
</evidence>
<dbReference type="HAMAP" id="MF_01358">
    <property type="entry name" value="NDH1_NuoD"/>
    <property type="match status" value="1"/>
</dbReference>
<keyword evidence="1" id="KW-1003">Cell membrane</keyword>
<evidence type="ECO:0000259" key="2">
    <source>
        <dbReference type="Pfam" id="PF00346"/>
    </source>
</evidence>
<dbReference type="PANTHER" id="PTHR11993:SF10">
    <property type="entry name" value="NADH DEHYDROGENASE [UBIQUINONE] IRON-SULFUR PROTEIN 2, MITOCHONDRIAL"/>
    <property type="match status" value="1"/>
</dbReference>
<dbReference type="NCBIfam" id="NF004739">
    <property type="entry name" value="PRK06075.1"/>
    <property type="match status" value="1"/>
</dbReference>
<dbReference type="GO" id="GO:0005886">
    <property type="term" value="C:plasma membrane"/>
    <property type="evidence" value="ECO:0007669"/>
    <property type="project" value="UniProtKB-SubCell"/>
</dbReference>
<dbReference type="GO" id="GO:0050136">
    <property type="term" value="F:NADH dehydrogenase (quinone) (non-electrogenic) activity"/>
    <property type="evidence" value="ECO:0007669"/>
    <property type="project" value="UniProtKB-UniRule"/>
</dbReference>
<comment type="caution">
    <text evidence="3">The sequence shown here is derived from an EMBL/GenBank/DDBJ whole genome shotgun (WGS) entry which is preliminary data.</text>
</comment>
<comment type="subcellular location">
    <subcellularLocation>
        <location evidence="1">Cell membrane</location>
        <topology evidence="1">Peripheral membrane protein</topology>
        <orientation evidence="1">Cytoplasmic side</orientation>
    </subcellularLocation>
</comment>
<dbReference type="AlphaFoldDB" id="A0A562RVV7"/>
<comment type="catalytic activity">
    <reaction evidence="1">
        <text>a quinone + NADH + 5 H(+)(in) = a quinol + NAD(+) + 4 H(+)(out)</text>
        <dbReference type="Rhea" id="RHEA:57888"/>
        <dbReference type="ChEBI" id="CHEBI:15378"/>
        <dbReference type="ChEBI" id="CHEBI:24646"/>
        <dbReference type="ChEBI" id="CHEBI:57540"/>
        <dbReference type="ChEBI" id="CHEBI:57945"/>
        <dbReference type="ChEBI" id="CHEBI:132124"/>
    </reaction>
</comment>
<keyword evidence="1" id="KW-0874">Quinone</keyword>
<protein>
    <recommendedName>
        <fullName evidence="1">NADH-quinone oxidoreductase subunit D</fullName>
        <ecNumber evidence="1">7.1.1.-</ecNumber>
    </recommendedName>
    <alternativeName>
        <fullName evidence="1">NADH dehydrogenase I subunit D</fullName>
    </alternativeName>
    <alternativeName>
        <fullName evidence="1">NDH-1 subunit D</fullName>
    </alternativeName>
</protein>
<dbReference type="OrthoDB" id="9801496at2"/>
<dbReference type="EMBL" id="VLLC01000008">
    <property type="protein sequence ID" value="TWI73245.1"/>
    <property type="molecule type" value="Genomic_DNA"/>
</dbReference>
<keyword evidence="1" id="KW-0472">Membrane</keyword>
<comment type="subunit">
    <text evidence="1">NDH-1 is composed of 14 different subunits. Subunits NuoB, C, D, E, F, and G constitute the peripheral sector of the complex.</text>
</comment>
<dbReference type="GO" id="GO:0048038">
    <property type="term" value="F:quinone binding"/>
    <property type="evidence" value="ECO:0007669"/>
    <property type="project" value="UniProtKB-KW"/>
</dbReference>
<name>A0A562RVV7_9BACT</name>
<reference evidence="3 4" key="1">
    <citation type="submission" date="2019-07" db="EMBL/GenBank/DDBJ databases">
        <title>Genome sequencing of 100 strains of the haloalkaliphilic chemolithoautotrophic sulfur-oxidizing bacterium Thioalkalivibrio.</title>
        <authorList>
            <person name="Muyzer G."/>
        </authorList>
    </citation>
    <scope>NUCLEOTIDE SEQUENCE [LARGE SCALE GENOMIC DNA]</scope>
    <source>
        <strain evidence="3 4">ASO4-4</strain>
    </source>
</reference>
<dbReference type="GO" id="GO:0051287">
    <property type="term" value="F:NAD binding"/>
    <property type="evidence" value="ECO:0007669"/>
    <property type="project" value="InterPro"/>
</dbReference>
<keyword evidence="1" id="KW-0813">Transport</keyword>
<keyword evidence="1" id="KW-0520">NAD</keyword>
<gene>
    <name evidence="1" type="primary">nuoD</name>
    <name evidence="3" type="ORF">LZ24_01333</name>
</gene>
<feature type="domain" description="NADH-quinone oxidoreductase subunit D" evidence="2">
    <location>
        <begin position="127"/>
        <end position="303"/>
    </location>
</feature>
<dbReference type="InterPro" id="IPR001135">
    <property type="entry name" value="NADH_Q_OxRdtase_suD"/>
</dbReference>
<dbReference type="InterPro" id="IPR029014">
    <property type="entry name" value="NiFe-Hase_large"/>
</dbReference>
<accession>A0A562RVV7</accession>
<organism evidence="3 4">
    <name type="scientific">Desulfobotulus alkaliphilus</name>
    <dbReference type="NCBI Taxonomy" id="622671"/>
    <lineage>
        <taxon>Bacteria</taxon>
        <taxon>Pseudomonadati</taxon>
        <taxon>Thermodesulfobacteriota</taxon>
        <taxon>Desulfobacteria</taxon>
        <taxon>Desulfobacterales</taxon>
        <taxon>Desulfobacteraceae</taxon>
        <taxon>Desulfobotulus</taxon>
    </lineage>
</organism>
<keyword evidence="4" id="KW-1185">Reference proteome</keyword>
<evidence type="ECO:0000313" key="3">
    <source>
        <dbReference type="EMBL" id="TWI73245.1"/>
    </source>
</evidence>
<dbReference type="PANTHER" id="PTHR11993">
    <property type="entry name" value="NADH-UBIQUINONE OXIDOREDUCTASE 49 KDA SUBUNIT"/>
    <property type="match status" value="1"/>
</dbReference>
<comment type="similarity">
    <text evidence="1">Belongs to the complex I 49 kDa subunit family.</text>
</comment>
<dbReference type="Gene3D" id="1.10.645.10">
    <property type="entry name" value="Cytochrome-c3 Hydrogenase, chain B"/>
    <property type="match status" value="1"/>
</dbReference>
<keyword evidence="1" id="KW-0830">Ubiquinone</keyword>
<sequence>MKTEAFKDESRHRFLLNMGPQHPATHGVLRLVLEMDGEYVVHLDPVLGYGHRMHEKMAEARPWPSFLPNTARMDYLAALPYNHGYVCLIEKLAGVEVPRRAECIRVATSELNRVASHLLWLGAFLLDLGAFTPILYGFDDREQILDILEDITGSRLTYSYFRVGGVYRDVDDRFVENTRVFIKRMRKRLDIYNKLVTDNIIFIKRTEGIGVISPEMARRYGVTGANLRGSGIAYDIRKTEPYSIYPELDFEIPVGSRGDCFDRYLVRIKEIEQSLRIIEQALDMLPEGEFRGKAPKKIKLPPRAASFAVEAARGELVYFMVGQDSDVPYRLKVRVPSYANLSLIAELCQGMLIADLVSVMGSLDLVIPEIDR</sequence>
<dbReference type="RefSeq" id="WP_144683761.1">
    <property type="nucleotide sequence ID" value="NZ_VLLC01000008.1"/>
</dbReference>
<dbReference type="Pfam" id="PF00346">
    <property type="entry name" value="Complex1_49kDa"/>
    <property type="match status" value="1"/>
</dbReference>
<dbReference type="InterPro" id="IPR022885">
    <property type="entry name" value="NDH1_su_D/H"/>
</dbReference>
<keyword evidence="1" id="KW-1278">Translocase</keyword>
<dbReference type="Proteomes" id="UP000318307">
    <property type="component" value="Unassembled WGS sequence"/>
</dbReference>
<dbReference type="SUPFAM" id="SSF56762">
    <property type="entry name" value="HydB/Nqo4-like"/>
    <property type="match status" value="1"/>
</dbReference>
<comment type="function">
    <text evidence="1">NDH-1 shuttles electrons from NADH, via FMN and iron-sulfur (Fe-S) centers, to quinones in the respiratory chain. The immediate electron acceptor for the enzyme in this species is believed to be ubiquinone. Couples the redox reaction to proton translocation (for every two electrons transferred, four hydrogen ions are translocated across the cytoplasmic membrane), and thus conserves the redox energy in a proton gradient.</text>
</comment>
<evidence type="ECO:0000256" key="1">
    <source>
        <dbReference type="HAMAP-Rule" id="MF_01358"/>
    </source>
</evidence>
<proteinExistence type="inferred from homology"/>